<dbReference type="Gene3D" id="1.20.5.170">
    <property type="match status" value="1"/>
</dbReference>
<keyword evidence="3" id="KW-1185">Reference proteome</keyword>
<dbReference type="InterPro" id="IPR021833">
    <property type="entry name" value="DUF3425"/>
</dbReference>
<feature type="compositionally biased region" description="Low complexity" evidence="1">
    <location>
        <begin position="58"/>
        <end position="82"/>
    </location>
</feature>
<dbReference type="SUPFAM" id="SSF57959">
    <property type="entry name" value="Leucine zipper domain"/>
    <property type="match status" value="1"/>
</dbReference>
<evidence type="ECO:0000313" key="3">
    <source>
        <dbReference type="Proteomes" id="UP001465668"/>
    </source>
</evidence>
<accession>A0ABR2Y0H7</accession>
<dbReference type="InterPro" id="IPR046347">
    <property type="entry name" value="bZIP_sf"/>
</dbReference>
<feature type="compositionally biased region" description="Low complexity" evidence="1">
    <location>
        <begin position="205"/>
        <end position="233"/>
    </location>
</feature>
<name>A0ABR2Y0H7_9PEZI</name>
<evidence type="ECO:0000256" key="1">
    <source>
        <dbReference type="SAM" id="MobiDB-lite"/>
    </source>
</evidence>
<feature type="region of interest" description="Disordered" evidence="1">
    <location>
        <begin position="1"/>
        <end position="133"/>
    </location>
</feature>
<dbReference type="Pfam" id="PF11905">
    <property type="entry name" value="DUF3425"/>
    <property type="match status" value="1"/>
</dbReference>
<feature type="compositionally biased region" description="Low complexity" evidence="1">
    <location>
        <begin position="1"/>
        <end position="43"/>
    </location>
</feature>
<proteinExistence type="predicted"/>
<sequence>MPPAPARSSAPTTAATGHNSTTTTAPPSSTTARPGTAAPASTSDAVPPADPRGTHQRALSSTHDAAAAAADSPAESQPSPDDGTAGGPEDQRTKKRKGGPGSRGVANLTPEQLAKKRANDREAQRAIRERTKHTIENLENRIKELTSQQPYQELQAVLRDKEAVEQELADVKSRLASIMSIIQPILGPQQGVYASPGPSFMPTQAGPSAVAAASTGAASTPPSTASPNSAGPSWQPTNLQSAGSSTQTSPHFEQARMISQQRHNSLHALDLGPGGEQLKLNFLLDGTAVPVNRMQAGDNGAQDTSNYQHMPMKHDWNGFTSASFHSNSFSQTADLATHHPQQHANVTPVQGGTSPQQGTDSWIGLSAPVKNCGPTCPLDSLLLDFLSERRQRAAEGVSAQELVGPRYPSVRSLLNPSQSQHSHPVSKVFTDILRAFPGISNLSEKVAVLYIMFLIMRWQIFPSKENYERLPSWCVPTQSQLEVQHPAWVDHLPFPDMREKIAKAYKYPPGAQVEFPFNDFFVPFTDTLSLNWPYEDTDVMIETPDGELLINPVFETHMKRLDNWTLGEQFDRNFPRLRGTYNLKRKSEAA</sequence>
<feature type="compositionally biased region" description="Polar residues" evidence="1">
    <location>
        <begin position="234"/>
        <end position="251"/>
    </location>
</feature>
<protein>
    <submittedName>
        <fullName evidence="2">BZIP domain-containing protein</fullName>
    </submittedName>
</protein>
<feature type="compositionally biased region" description="Basic and acidic residues" evidence="1">
    <location>
        <begin position="113"/>
        <end position="133"/>
    </location>
</feature>
<reference evidence="2 3" key="1">
    <citation type="submission" date="2024-02" db="EMBL/GenBank/DDBJ databases">
        <title>First draft genome assembly of two strains of Seiridium cardinale.</title>
        <authorList>
            <person name="Emiliani G."/>
            <person name="Scali E."/>
        </authorList>
    </citation>
    <scope>NUCLEOTIDE SEQUENCE [LARGE SCALE GENOMIC DNA]</scope>
    <source>
        <strain evidence="2 3">BM-138-000479</strain>
    </source>
</reference>
<organism evidence="2 3">
    <name type="scientific">Seiridium cardinale</name>
    <dbReference type="NCBI Taxonomy" id="138064"/>
    <lineage>
        <taxon>Eukaryota</taxon>
        <taxon>Fungi</taxon>
        <taxon>Dikarya</taxon>
        <taxon>Ascomycota</taxon>
        <taxon>Pezizomycotina</taxon>
        <taxon>Sordariomycetes</taxon>
        <taxon>Xylariomycetidae</taxon>
        <taxon>Amphisphaeriales</taxon>
        <taxon>Sporocadaceae</taxon>
        <taxon>Seiridium</taxon>
    </lineage>
</organism>
<gene>
    <name evidence="2" type="ORF">SCAR479_03876</name>
</gene>
<dbReference type="EMBL" id="JARVKM010000011">
    <property type="protein sequence ID" value="KAK9779394.1"/>
    <property type="molecule type" value="Genomic_DNA"/>
</dbReference>
<comment type="caution">
    <text evidence="2">The sequence shown here is derived from an EMBL/GenBank/DDBJ whole genome shotgun (WGS) entry which is preliminary data.</text>
</comment>
<dbReference type="Proteomes" id="UP001465668">
    <property type="component" value="Unassembled WGS sequence"/>
</dbReference>
<dbReference type="PANTHER" id="PTHR37012:SF2">
    <property type="entry name" value="BZIP DOMAIN-CONTAINING PROTEIN-RELATED"/>
    <property type="match status" value="1"/>
</dbReference>
<dbReference type="PANTHER" id="PTHR37012">
    <property type="entry name" value="B-ZIP TRANSCRIPTION FACTOR (EUROFUNG)-RELATED"/>
    <property type="match status" value="1"/>
</dbReference>
<evidence type="ECO:0000313" key="2">
    <source>
        <dbReference type="EMBL" id="KAK9779394.1"/>
    </source>
</evidence>
<feature type="region of interest" description="Disordered" evidence="1">
    <location>
        <begin position="197"/>
        <end position="251"/>
    </location>
</feature>
<dbReference type="CDD" id="cd14688">
    <property type="entry name" value="bZIP_YAP"/>
    <property type="match status" value="1"/>
</dbReference>